<evidence type="ECO:0000313" key="1">
    <source>
        <dbReference type="EMBL" id="AZB17199.1"/>
    </source>
</evidence>
<accession>A0AAD0YYK0</accession>
<dbReference type="Proteomes" id="UP000269015">
    <property type="component" value="Chromosome"/>
</dbReference>
<proteinExistence type="predicted"/>
<dbReference type="AlphaFoldDB" id="A0AAD0YYK0"/>
<protein>
    <submittedName>
        <fullName evidence="1">Uncharacterized protein</fullName>
    </submittedName>
</protein>
<dbReference type="EMBL" id="CP033930">
    <property type="protein sequence ID" value="AZB17199.1"/>
    <property type="molecule type" value="Genomic_DNA"/>
</dbReference>
<evidence type="ECO:0000313" key="2">
    <source>
        <dbReference type="Proteomes" id="UP000269015"/>
    </source>
</evidence>
<gene>
    <name evidence="1" type="ORF">EG352_05155</name>
</gene>
<sequence length="59" mass="6998">MPVYHKTEKAASIVRQLFFVVSLTEISSYKRQNVFSLQMNQTFAFDPLFSFFIITKQHH</sequence>
<organism evidence="1 2">
    <name type="scientific">Chryseobacterium indologenes</name>
    <name type="common">Flavobacterium indologenes</name>
    <dbReference type="NCBI Taxonomy" id="253"/>
    <lineage>
        <taxon>Bacteria</taxon>
        <taxon>Pseudomonadati</taxon>
        <taxon>Bacteroidota</taxon>
        <taxon>Flavobacteriia</taxon>
        <taxon>Flavobacteriales</taxon>
        <taxon>Weeksellaceae</taxon>
        <taxon>Chryseobacterium group</taxon>
        <taxon>Chryseobacterium</taxon>
    </lineage>
</organism>
<name>A0AAD0YYK0_CHRID</name>
<reference evidence="1 2" key="1">
    <citation type="submission" date="2018-11" db="EMBL/GenBank/DDBJ databases">
        <title>Proposal to divide the Flavobacteriaceae and reorganize its genera based on Amino Acid Identity values calculated from whole genome sequences.</title>
        <authorList>
            <person name="Nicholson A.C."/>
            <person name="Gulvik C.A."/>
            <person name="Whitney A.M."/>
            <person name="Humrighouse B.W."/>
            <person name="Bell M."/>
            <person name="Holmes B."/>
            <person name="Steigerwalt A.G."/>
            <person name="Villarma A."/>
            <person name="Sheth M."/>
            <person name="Batra D."/>
            <person name="Pryor J."/>
            <person name="Bernardet J.-F."/>
            <person name="Hugo C."/>
            <person name="Kampfer P."/>
            <person name="Newman J."/>
            <person name="McQuiston J.R."/>
        </authorList>
    </citation>
    <scope>NUCLEOTIDE SEQUENCE [LARGE SCALE GENOMIC DNA]</scope>
    <source>
        <strain evidence="1 2">H5559</strain>
    </source>
</reference>